<reference evidence="1 2" key="1">
    <citation type="submission" date="2018-11" db="EMBL/GenBank/DDBJ databases">
        <authorList>
            <consortium name="Pathogen Informatics"/>
        </authorList>
    </citation>
    <scope>NUCLEOTIDE SEQUENCE [LARGE SCALE GENOMIC DNA]</scope>
    <source>
        <strain evidence="1 2">Zambia</strain>
    </source>
</reference>
<accession>A0A183MQI2</accession>
<keyword evidence="2" id="KW-1185">Reference proteome</keyword>
<dbReference type="EMBL" id="UZAI01017613">
    <property type="protein sequence ID" value="VDP27290.1"/>
    <property type="molecule type" value="Genomic_DNA"/>
</dbReference>
<evidence type="ECO:0000313" key="2">
    <source>
        <dbReference type="Proteomes" id="UP000277204"/>
    </source>
</evidence>
<protein>
    <submittedName>
        <fullName evidence="1">Uncharacterized protein</fullName>
    </submittedName>
</protein>
<sequence>MVLKIIIYQINCTHLASNNNAIIPAAIGAHADVPECIRVQS</sequence>
<name>A0A183MQI2_9TREM</name>
<proteinExistence type="predicted"/>
<gene>
    <name evidence="1" type="ORF">SMRZ_LOCUS18307</name>
</gene>
<evidence type="ECO:0000313" key="1">
    <source>
        <dbReference type="EMBL" id="VDP27290.1"/>
    </source>
</evidence>
<organism evidence="1 2">
    <name type="scientific">Schistosoma margrebowiei</name>
    <dbReference type="NCBI Taxonomy" id="48269"/>
    <lineage>
        <taxon>Eukaryota</taxon>
        <taxon>Metazoa</taxon>
        <taxon>Spiralia</taxon>
        <taxon>Lophotrochozoa</taxon>
        <taxon>Platyhelminthes</taxon>
        <taxon>Trematoda</taxon>
        <taxon>Digenea</taxon>
        <taxon>Strigeidida</taxon>
        <taxon>Schistosomatoidea</taxon>
        <taxon>Schistosomatidae</taxon>
        <taxon>Schistosoma</taxon>
    </lineage>
</organism>
<dbReference type="AlphaFoldDB" id="A0A183MQI2"/>
<dbReference type="Proteomes" id="UP000277204">
    <property type="component" value="Unassembled WGS sequence"/>
</dbReference>